<keyword evidence="2" id="KW-0808">Transferase</keyword>
<reference evidence="7 8" key="1">
    <citation type="submission" date="2024-01" db="EMBL/GenBank/DDBJ databases">
        <title>Genome assemblies of Stephania.</title>
        <authorList>
            <person name="Yang L."/>
        </authorList>
    </citation>
    <scope>NUCLEOTIDE SEQUENCE [LARGE SCALE GENOMIC DNA]</scope>
    <source>
        <strain evidence="7">QJT</strain>
        <tissue evidence="7">Leaf</tissue>
    </source>
</reference>
<protein>
    <submittedName>
        <fullName evidence="7">Uncharacterized protein</fullName>
    </submittedName>
</protein>
<dbReference type="GO" id="GO:0046983">
    <property type="term" value="F:protein dimerization activity"/>
    <property type="evidence" value="ECO:0007669"/>
    <property type="project" value="InterPro"/>
</dbReference>
<dbReference type="EMBL" id="JBBNAE010000002">
    <property type="protein sequence ID" value="KAK9145183.1"/>
    <property type="molecule type" value="Genomic_DNA"/>
</dbReference>
<evidence type="ECO:0000256" key="4">
    <source>
        <dbReference type="PIRSR" id="PIRSR005739-1"/>
    </source>
</evidence>
<name>A0AAP0K3E3_9MAGN</name>
<dbReference type="InterPro" id="IPR012967">
    <property type="entry name" value="COMT_dimerisation"/>
</dbReference>
<feature type="domain" description="O-methyltransferase C-terminal" evidence="5">
    <location>
        <begin position="136"/>
        <end position="339"/>
    </location>
</feature>
<dbReference type="PANTHER" id="PTHR11746">
    <property type="entry name" value="O-METHYLTRANSFERASE"/>
    <property type="match status" value="1"/>
</dbReference>
<dbReference type="GO" id="GO:0008171">
    <property type="term" value="F:O-methyltransferase activity"/>
    <property type="evidence" value="ECO:0007669"/>
    <property type="project" value="InterPro"/>
</dbReference>
<dbReference type="Gene3D" id="3.40.50.150">
    <property type="entry name" value="Vaccinia Virus protein VP39"/>
    <property type="match status" value="1"/>
</dbReference>
<proteinExistence type="predicted"/>
<comment type="caution">
    <text evidence="7">The sequence shown here is derived from an EMBL/GenBank/DDBJ whole genome shotgun (WGS) entry which is preliminary data.</text>
</comment>
<evidence type="ECO:0000313" key="7">
    <source>
        <dbReference type="EMBL" id="KAK9145183.1"/>
    </source>
</evidence>
<dbReference type="GO" id="GO:0032259">
    <property type="term" value="P:methylation"/>
    <property type="evidence" value="ECO:0007669"/>
    <property type="project" value="UniProtKB-KW"/>
</dbReference>
<dbReference type="CDD" id="cd02440">
    <property type="entry name" value="AdoMet_MTases"/>
    <property type="match status" value="1"/>
</dbReference>
<keyword evidence="3" id="KW-0949">S-adenosyl-L-methionine</keyword>
<dbReference type="Pfam" id="PF08100">
    <property type="entry name" value="Dimerisation"/>
    <property type="match status" value="1"/>
</dbReference>
<gene>
    <name evidence="7" type="ORF">Sjap_005086</name>
</gene>
<evidence type="ECO:0000313" key="8">
    <source>
        <dbReference type="Proteomes" id="UP001417504"/>
    </source>
</evidence>
<dbReference type="InterPro" id="IPR016461">
    <property type="entry name" value="COMT-like"/>
</dbReference>
<keyword evidence="8" id="KW-1185">Reference proteome</keyword>
<accession>A0AAP0K3E3</accession>
<dbReference type="InterPro" id="IPR029063">
    <property type="entry name" value="SAM-dependent_MTases_sf"/>
</dbReference>
<dbReference type="FunFam" id="1.10.10.10:FF:000357">
    <property type="entry name" value="Caffeic acid 3-O-methyltransferase"/>
    <property type="match status" value="1"/>
</dbReference>
<dbReference type="Gene3D" id="1.10.10.10">
    <property type="entry name" value="Winged helix-like DNA-binding domain superfamily/Winged helix DNA-binding domain"/>
    <property type="match status" value="1"/>
</dbReference>
<dbReference type="PROSITE" id="PS51683">
    <property type="entry name" value="SAM_OMT_II"/>
    <property type="match status" value="1"/>
</dbReference>
<feature type="active site" description="Proton acceptor" evidence="4">
    <location>
        <position position="265"/>
    </location>
</feature>
<dbReference type="SUPFAM" id="SSF46785">
    <property type="entry name" value="Winged helix' DNA-binding domain"/>
    <property type="match status" value="1"/>
</dbReference>
<keyword evidence="1" id="KW-0489">Methyltransferase</keyword>
<organism evidence="7 8">
    <name type="scientific">Stephania japonica</name>
    <dbReference type="NCBI Taxonomy" id="461633"/>
    <lineage>
        <taxon>Eukaryota</taxon>
        <taxon>Viridiplantae</taxon>
        <taxon>Streptophyta</taxon>
        <taxon>Embryophyta</taxon>
        <taxon>Tracheophyta</taxon>
        <taxon>Spermatophyta</taxon>
        <taxon>Magnoliopsida</taxon>
        <taxon>Ranunculales</taxon>
        <taxon>Menispermaceae</taxon>
        <taxon>Menispermoideae</taxon>
        <taxon>Cissampelideae</taxon>
        <taxon>Stephania</taxon>
    </lineage>
</organism>
<evidence type="ECO:0000256" key="2">
    <source>
        <dbReference type="ARBA" id="ARBA00022679"/>
    </source>
</evidence>
<feature type="domain" description="O-methyltransferase dimerisation" evidence="6">
    <location>
        <begin position="19"/>
        <end position="113"/>
    </location>
</feature>
<dbReference type="InterPro" id="IPR001077">
    <property type="entry name" value="COMT_C"/>
</dbReference>
<dbReference type="SUPFAM" id="SSF53335">
    <property type="entry name" value="S-adenosyl-L-methionine-dependent methyltransferases"/>
    <property type="match status" value="1"/>
</dbReference>
<dbReference type="Proteomes" id="UP001417504">
    <property type="component" value="Unassembled WGS sequence"/>
</dbReference>
<evidence type="ECO:0000259" key="6">
    <source>
        <dbReference type="Pfam" id="PF08100"/>
    </source>
</evidence>
<dbReference type="InterPro" id="IPR036390">
    <property type="entry name" value="WH_DNA-bd_sf"/>
</dbReference>
<dbReference type="Pfam" id="PF00891">
    <property type="entry name" value="Methyltransf_2"/>
    <property type="match status" value="1"/>
</dbReference>
<evidence type="ECO:0000259" key="5">
    <source>
        <dbReference type="Pfam" id="PF00891"/>
    </source>
</evidence>
<evidence type="ECO:0000256" key="1">
    <source>
        <dbReference type="ARBA" id="ARBA00022603"/>
    </source>
</evidence>
<dbReference type="InterPro" id="IPR036388">
    <property type="entry name" value="WH-like_DNA-bd_sf"/>
</dbReference>
<evidence type="ECO:0000256" key="3">
    <source>
        <dbReference type="ARBA" id="ARBA00022691"/>
    </source>
</evidence>
<dbReference type="PIRSF" id="PIRSF005739">
    <property type="entry name" value="O-mtase"/>
    <property type="match status" value="1"/>
</dbReference>
<dbReference type="AlphaFoldDB" id="A0AAP0K3E3"/>
<sequence length="358" mass="39456">MASNNIGDDEEDEVYSSAMQLANTTVLPMVMRAVLNLNVFEIINGASTVQISASEIASQLPNNRNPDAQAVLDRMLRVLVSHSVLTCSVVADKESGQLQRLYGLTPPCKYFIKNQDGASLSPYFLGSVHKDILATWYGLEDAVLEGGVSSEKVNEMAEYEHIAMDPKLESLFNTSMSDHSNIIMTKIMEKYKGFEGVEVVVDIGGGNGTSINLIVSKYPTIKGINFDLPHVVAKAPSYPGVEHVGGDMFVSVPKGDVIFMKWVLHNWDDEHCLRLLKKCYEALPKGGKVIVIEGILPRVPNLDNATKNMLALDMLMMVSFGAKERTKEEFEALAKGSGFIGIRLPCNAYDLWIMEFLK</sequence>